<dbReference type="PROSITE" id="PS50025">
    <property type="entry name" value="LAM_G_DOMAIN"/>
    <property type="match status" value="1"/>
</dbReference>
<feature type="disulfide bond" evidence="2">
    <location>
        <begin position="145"/>
        <end position="162"/>
    </location>
</feature>
<evidence type="ECO:0000259" key="4">
    <source>
        <dbReference type="PROSITE" id="PS50026"/>
    </source>
</evidence>
<dbReference type="Gene3D" id="2.10.25.10">
    <property type="entry name" value="Laminin"/>
    <property type="match status" value="1"/>
</dbReference>
<accession>A0A183JAX3</accession>
<dbReference type="EMBL" id="UZAM01019801">
    <property type="protein sequence ID" value="VDP53426.1"/>
    <property type="molecule type" value="Genomic_DNA"/>
</dbReference>
<dbReference type="InterPro" id="IPR050372">
    <property type="entry name" value="Neurexin-related_CASP"/>
</dbReference>
<dbReference type="InterPro" id="IPR001791">
    <property type="entry name" value="Laminin_G"/>
</dbReference>
<evidence type="ECO:0000313" key="7">
    <source>
        <dbReference type="WBParaSite" id="SBAD_0001343601-mRNA-1"/>
    </source>
</evidence>
<proteinExistence type="predicted"/>
<keyword evidence="6" id="KW-1185">Reference proteome</keyword>
<keyword evidence="1 2" id="KW-1015">Disulfide bond</keyword>
<protein>
    <submittedName>
        <fullName evidence="7">EGF-like domain-containing protein</fullName>
    </submittedName>
</protein>
<dbReference type="PANTHER" id="PTHR15036:SF85">
    <property type="entry name" value="SP2353, ISOFORM A"/>
    <property type="match status" value="1"/>
</dbReference>
<dbReference type="CDD" id="cd00110">
    <property type="entry name" value="LamG"/>
    <property type="match status" value="1"/>
</dbReference>
<dbReference type="OrthoDB" id="26719at2759"/>
<reference evidence="7" key="1">
    <citation type="submission" date="2016-06" db="UniProtKB">
        <authorList>
            <consortium name="WormBaseParasite"/>
        </authorList>
    </citation>
    <scope>IDENTIFICATION</scope>
</reference>
<evidence type="ECO:0000313" key="6">
    <source>
        <dbReference type="Proteomes" id="UP000270296"/>
    </source>
</evidence>
<feature type="domain" description="EGF-like" evidence="4">
    <location>
        <begin position="137"/>
        <end position="176"/>
    </location>
</feature>
<comment type="caution">
    <text evidence="2">Lacks conserved residue(s) required for the propagation of feature annotation.</text>
</comment>
<evidence type="ECO:0000256" key="1">
    <source>
        <dbReference type="ARBA" id="ARBA00023157"/>
    </source>
</evidence>
<keyword evidence="2" id="KW-0245">EGF-like domain</keyword>
<dbReference type="InterPro" id="IPR013320">
    <property type="entry name" value="ConA-like_dom_sf"/>
</dbReference>
<name>A0A183JAX3_9BILA</name>
<dbReference type="WBParaSite" id="SBAD_0001343601-mRNA-1">
    <property type="protein sequence ID" value="SBAD_0001343601-mRNA-1"/>
    <property type="gene ID" value="SBAD_0001343601"/>
</dbReference>
<dbReference type="SMART" id="SM00181">
    <property type="entry name" value="EGF"/>
    <property type="match status" value="1"/>
</dbReference>
<dbReference type="Pfam" id="PF02210">
    <property type="entry name" value="Laminin_G_2"/>
    <property type="match status" value="1"/>
</dbReference>
<organism evidence="7">
    <name type="scientific">Soboliphyme baturini</name>
    <dbReference type="NCBI Taxonomy" id="241478"/>
    <lineage>
        <taxon>Eukaryota</taxon>
        <taxon>Metazoa</taxon>
        <taxon>Ecdysozoa</taxon>
        <taxon>Nematoda</taxon>
        <taxon>Enoplea</taxon>
        <taxon>Dorylaimia</taxon>
        <taxon>Dioctophymatida</taxon>
        <taxon>Dioctophymatoidea</taxon>
        <taxon>Soboliphymatidae</taxon>
        <taxon>Soboliphyme</taxon>
    </lineage>
</organism>
<dbReference type="SUPFAM" id="SSF57196">
    <property type="entry name" value="EGF/Laminin"/>
    <property type="match status" value="1"/>
</dbReference>
<dbReference type="PROSITE" id="PS50026">
    <property type="entry name" value="EGF_3"/>
    <property type="match status" value="1"/>
</dbReference>
<sequence>MNGIQVFRRLMTGYVSGIILLLKFDFKRDTLQSTSRVVKIESRTPLSNNQWHRVTLEHISREIMVTLDDIRNVYSLSVNEELNILTFDERVTIGGTLTEPQTAYIGCLRQFYLDGRRVKLRRLVESAKNPGIVVGCQDHCSSSPCEHGGICIENYETTDFYCVCKQPMIYYGPRCEIGCVILVFYNVETLLFWRVLE</sequence>
<dbReference type="Pfam" id="PF00008">
    <property type="entry name" value="EGF"/>
    <property type="match status" value="1"/>
</dbReference>
<dbReference type="SUPFAM" id="SSF49899">
    <property type="entry name" value="Concanavalin A-like lectins/glucanases"/>
    <property type="match status" value="1"/>
</dbReference>
<gene>
    <name evidence="5" type="ORF">SBAD_LOCUS13021</name>
</gene>
<evidence type="ECO:0000256" key="2">
    <source>
        <dbReference type="PROSITE-ProRule" id="PRU00076"/>
    </source>
</evidence>
<evidence type="ECO:0000313" key="5">
    <source>
        <dbReference type="EMBL" id="VDP53426.1"/>
    </source>
</evidence>
<dbReference type="GO" id="GO:0016020">
    <property type="term" value="C:membrane"/>
    <property type="evidence" value="ECO:0007669"/>
    <property type="project" value="UniProtKB-SubCell"/>
</dbReference>
<dbReference type="Proteomes" id="UP000270296">
    <property type="component" value="Unassembled WGS sequence"/>
</dbReference>
<dbReference type="AlphaFoldDB" id="A0A183JAX3"/>
<dbReference type="Gene3D" id="2.60.120.200">
    <property type="match status" value="1"/>
</dbReference>
<reference evidence="5 6" key="2">
    <citation type="submission" date="2018-11" db="EMBL/GenBank/DDBJ databases">
        <authorList>
            <consortium name="Pathogen Informatics"/>
        </authorList>
    </citation>
    <scope>NUCLEOTIDE SEQUENCE [LARGE SCALE GENOMIC DNA]</scope>
</reference>
<dbReference type="InterPro" id="IPR000742">
    <property type="entry name" value="EGF"/>
</dbReference>
<dbReference type="PANTHER" id="PTHR15036">
    <property type="entry name" value="PIKACHURIN-LIKE PROTEIN"/>
    <property type="match status" value="1"/>
</dbReference>
<dbReference type="CDD" id="cd00054">
    <property type="entry name" value="EGF_CA"/>
    <property type="match status" value="1"/>
</dbReference>
<feature type="domain" description="Laminin G" evidence="3">
    <location>
        <begin position="1"/>
        <end position="136"/>
    </location>
</feature>
<evidence type="ECO:0000259" key="3">
    <source>
        <dbReference type="PROSITE" id="PS50025"/>
    </source>
</evidence>